<name>A0ABS3RQ42_9ACTN</name>
<organism evidence="2 3">
    <name type="scientific">Actinomadura violacea</name>
    <dbReference type="NCBI Taxonomy" id="2819934"/>
    <lineage>
        <taxon>Bacteria</taxon>
        <taxon>Bacillati</taxon>
        <taxon>Actinomycetota</taxon>
        <taxon>Actinomycetes</taxon>
        <taxon>Streptosporangiales</taxon>
        <taxon>Thermomonosporaceae</taxon>
        <taxon>Actinomadura</taxon>
    </lineage>
</organism>
<gene>
    <name evidence="2" type="ORF">J4709_11450</name>
</gene>
<evidence type="ECO:0000313" key="3">
    <source>
        <dbReference type="Proteomes" id="UP000680206"/>
    </source>
</evidence>
<evidence type="ECO:0000313" key="2">
    <source>
        <dbReference type="EMBL" id="MBO2458184.1"/>
    </source>
</evidence>
<reference evidence="2 3" key="1">
    <citation type="submission" date="2021-03" db="EMBL/GenBank/DDBJ databases">
        <title>Actinomadura violae sp. nov., isolated from lichen in Thailand.</title>
        <authorList>
            <person name="Kanchanasin P."/>
            <person name="Saeng-In P."/>
            <person name="Phongsopitanun W."/>
            <person name="Yuki M."/>
            <person name="Kudo T."/>
            <person name="Ohkuma M."/>
            <person name="Tanasupawat S."/>
        </authorList>
    </citation>
    <scope>NUCLEOTIDE SEQUENCE [LARGE SCALE GENOMIC DNA]</scope>
    <source>
        <strain evidence="2 3">LCR2-06</strain>
    </source>
</reference>
<dbReference type="Proteomes" id="UP000680206">
    <property type="component" value="Unassembled WGS sequence"/>
</dbReference>
<protein>
    <submittedName>
        <fullName evidence="2">Uncharacterized protein</fullName>
    </submittedName>
</protein>
<sequence>MDSTSTGTSGCEGPVSVGWGDVGRIASSAHPDALARVRANPPASPVRYSLGAALRQS</sequence>
<feature type="region of interest" description="Disordered" evidence="1">
    <location>
        <begin position="1"/>
        <end position="23"/>
    </location>
</feature>
<keyword evidence="3" id="KW-1185">Reference proteome</keyword>
<dbReference type="RefSeq" id="WP_208239941.1">
    <property type="nucleotide sequence ID" value="NZ_JAGEPF010000006.1"/>
</dbReference>
<evidence type="ECO:0000256" key="1">
    <source>
        <dbReference type="SAM" id="MobiDB-lite"/>
    </source>
</evidence>
<proteinExistence type="predicted"/>
<dbReference type="EMBL" id="JAGEPF010000006">
    <property type="protein sequence ID" value="MBO2458184.1"/>
    <property type="molecule type" value="Genomic_DNA"/>
</dbReference>
<accession>A0ABS3RQ42</accession>
<comment type="caution">
    <text evidence="2">The sequence shown here is derived from an EMBL/GenBank/DDBJ whole genome shotgun (WGS) entry which is preliminary data.</text>
</comment>